<sequence>MSEGRSLILLGAGGHAKVVAEVARASHWQVAGYLDPALMRGEIVAGAPVLGGVSDLFDGAAWLREYAVFPATGRTDIRWREFQRLLELEATVPTLVHPRAIVSSSAVIDTGTVVMAGAVIQADARVGACSIINTGALVDHDCVIGSGVMIAPGAVLLGGAKIGNNSFIAAGAIVVPGAMVGSGAFVGAGTVVAGDVPDGARITSARSRISAERQGEVDV</sequence>
<evidence type="ECO:0000313" key="5">
    <source>
        <dbReference type="EMBL" id="QLL65668.1"/>
    </source>
</evidence>
<dbReference type="EMBL" id="CP041241">
    <property type="protein sequence ID" value="QLL65668.1"/>
    <property type="molecule type" value="Genomic_DNA"/>
</dbReference>
<protein>
    <submittedName>
        <fullName evidence="5">Acetyltransferase</fullName>
    </submittedName>
</protein>
<dbReference type="Gene3D" id="2.160.10.10">
    <property type="entry name" value="Hexapeptide repeat proteins"/>
    <property type="match status" value="1"/>
</dbReference>
<dbReference type="SUPFAM" id="SSF51161">
    <property type="entry name" value="Trimeric LpxA-like enzymes"/>
    <property type="match status" value="1"/>
</dbReference>
<dbReference type="RefSeq" id="WP_180942567.1">
    <property type="nucleotide sequence ID" value="NZ_CP041241.1"/>
</dbReference>
<keyword evidence="3" id="KW-0677">Repeat</keyword>
<dbReference type="InterPro" id="IPR018357">
    <property type="entry name" value="Hexapep_transf_CS"/>
</dbReference>
<dbReference type="PROSITE" id="PS00101">
    <property type="entry name" value="HEXAPEP_TRANSFERASES"/>
    <property type="match status" value="1"/>
</dbReference>
<reference evidence="5 6" key="1">
    <citation type="submission" date="2019-06" db="EMBL/GenBank/DDBJ databases">
        <title>Complete genome sequence of Ensifer mexicanus ITTG R7 isolated from nodules of Acacia angustissima (Mill.) Kuntze.</title>
        <authorList>
            <person name="Rincon-Rosales R."/>
            <person name="Rogel M.A."/>
            <person name="Guerrero G."/>
            <person name="Rincon-Molina C.I."/>
            <person name="Lopez-Lopez A."/>
            <person name="Martinez-Romero E."/>
        </authorList>
    </citation>
    <scope>NUCLEOTIDE SEQUENCE [LARGE SCALE GENOMIC DNA]</scope>
    <source>
        <strain evidence="5 6">ITTG R7</strain>
        <plasmid evidence="6">pemeittgr7c</plasmid>
    </source>
</reference>
<evidence type="ECO:0000256" key="2">
    <source>
        <dbReference type="ARBA" id="ARBA00022679"/>
    </source>
</evidence>
<dbReference type="KEGG" id="emx:FKV68_30705"/>
<dbReference type="InterPro" id="IPR011004">
    <property type="entry name" value="Trimer_LpxA-like_sf"/>
</dbReference>
<organism evidence="5 6">
    <name type="scientific">Sinorhizobium mexicanum</name>
    <dbReference type="NCBI Taxonomy" id="375549"/>
    <lineage>
        <taxon>Bacteria</taxon>
        <taxon>Pseudomonadati</taxon>
        <taxon>Pseudomonadota</taxon>
        <taxon>Alphaproteobacteria</taxon>
        <taxon>Hyphomicrobiales</taxon>
        <taxon>Rhizobiaceae</taxon>
        <taxon>Sinorhizobium/Ensifer group</taxon>
        <taxon>Sinorhizobium</taxon>
    </lineage>
</organism>
<dbReference type="InterPro" id="IPR050179">
    <property type="entry name" value="Trans_hexapeptide_repeat"/>
</dbReference>
<dbReference type="Proteomes" id="UP000510721">
    <property type="component" value="Plasmid pEmeITTGR7c"/>
</dbReference>
<comment type="similarity">
    <text evidence="1">Belongs to the transferase hexapeptide repeat family.</text>
</comment>
<evidence type="ECO:0000256" key="1">
    <source>
        <dbReference type="ARBA" id="ARBA00007274"/>
    </source>
</evidence>
<evidence type="ECO:0000313" key="6">
    <source>
        <dbReference type="Proteomes" id="UP000510721"/>
    </source>
</evidence>
<keyword evidence="5" id="KW-0614">Plasmid</keyword>
<dbReference type="Pfam" id="PF17836">
    <property type="entry name" value="PglD_N"/>
    <property type="match status" value="1"/>
</dbReference>
<dbReference type="Gene3D" id="3.40.50.20">
    <property type="match status" value="1"/>
</dbReference>
<keyword evidence="6" id="KW-1185">Reference proteome</keyword>
<dbReference type="CDD" id="cd03360">
    <property type="entry name" value="LbH_AT_putative"/>
    <property type="match status" value="1"/>
</dbReference>
<accession>A0A859R8A1</accession>
<dbReference type="PANTHER" id="PTHR43300:SF7">
    <property type="entry name" value="UDP-N-ACETYLBACILLOSAMINE N-ACETYLTRANSFERASE"/>
    <property type="match status" value="1"/>
</dbReference>
<evidence type="ECO:0000256" key="4">
    <source>
        <dbReference type="ARBA" id="ARBA00023315"/>
    </source>
</evidence>
<dbReference type="GO" id="GO:0016746">
    <property type="term" value="F:acyltransferase activity"/>
    <property type="evidence" value="ECO:0007669"/>
    <property type="project" value="UniProtKB-KW"/>
</dbReference>
<dbReference type="PANTHER" id="PTHR43300">
    <property type="entry name" value="ACETYLTRANSFERASE"/>
    <property type="match status" value="1"/>
</dbReference>
<geneLocation type="plasmid" evidence="6">
    <name>pemeittgr7c</name>
</geneLocation>
<dbReference type="InterPro" id="IPR001451">
    <property type="entry name" value="Hexapep"/>
</dbReference>
<evidence type="ECO:0000256" key="3">
    <source>
        <dbReference type="ARBA" id="ARBA00022737"/>
    </source>
</evidence>
<dbReference type="InterPro" id="IPR041561">
    <property type="entry name" value="PglD_N"/>
</dbReference>
<keyword evidence="2 5" id="KW-0808">Transferase</keyword>
<name>A0A859R8A1_9HYPH</name>
<dbReference type="NCBIfam" id="TIGR03570">
    <property type="entry name" value="NeuD_NnaD"/>
    <property type="match status" value="1"/>
</dbReference>
<gene>
    <name evidence="5" type="ORF">FKV68_30705</name>
</gene>
<keyword evidence="4" id="KW-0012">Acyltransferase</keyword>
<dbReference type="Pfam" id="PF00132">
    <property type="entry name" value="Hexapep"/>
    <property type="match status" value="1"/>
</dbReference>
<dbReference type="AlphaFoldDB" id="A0A859R8A1"/>
<dbReference type="InterPro" id="IPR020019">
    <property type="entry name" value="AcTrfase_PglD-like"/>
</dbReference>
<proteinExistence type="inferred from homology"/>